<dbReference type="Pfam" id="PF17099">
    <property type="entry name" value="TrpP"/>
    <property type="match status" value="1"/>
</dbReference>
<organism evidence="2 3">
    <name type="scientific">Clostridium kluyveri (strain NBRC 12016)</name>
    <dbReference type="NCBI Taxonomy" id="583346"/>
    <lineage>
        <taxon>Bacteria</taxon>
        <taxon>Bacillati</taxon>
        <taxon>Bacillota</taxon>
        <taxon>Clostridia</taxon>
        <taxon>Eubacteriales</taxon>
        <taxon>Clostridiaceae</taxon>
        <taxon>Clostridium</taxon>
    </lineage>
</organism>
<feature type="transmembrane region" description="Helical" evidence="1">
    <location>
        <begin position="138"/>
        <end position="162"/>
    </location>
</feature>
<feature type="transmembrane region" description="Helical" evidence="1">
    <location>
        <begin position="55"/>
        <end position="71"/>
    </location>
</feature>
<evidence type="ECO:0008006" key="4">
    <source>
        <dbReference type="Google" id="ProtNLM"/>
    </source>
</evidence>
<dbReference type="Proteomes" id="UP000007969">
    <property type="component" value="Chromosome"/>
</dbReference>
<dbReference type="InterPro" id="IPR031360">
    <property type="entry name" value="TrpP"/>
</dbReference>
<keyword evidence="1" id="KW-0812">Transmembrane</keyword>
<feature type="transmembrane region" description="Helical" evidence="1">
    <location>
        <begin position="9"/>
        <end position="26"/>
    </location>
</feature>
<dbReference type="EMBL" id="AP009049">
    <property type="protein sequence ID" value="BAH05771.1"/>
    <property type="molecule type" value="Genomic_DNA"/>
</dbReference>
<reference evidence="3" key="1">
    <citation type="submission" date="2005-09" db="EMBL/GenBank/DDBJ databases">
        <title>Complete genome sequence of Clostridium kluyveri and comparative genomics of Clostridia species.</title>
        <authorList>
            <person name="Inui M."/>
            <person name="Nonaka H."/>
            <person name="Shinoda Y."/>
            <person name="Ikenaga Y."/>
            <person name="Abe M."/>
            <person name="Naito K."/>
            <person name="Vertes A.A."/>
            <person name="Yukawa H."/>
        </authorList>
    </citation>
    <scope>NUCLEOTIDE SEQUENCE [LARGE SCALE GENOMIC DNA]</scope>
    <source>
        <strain evidence="3">NBRC 12016</strain>
    </source>
</reference>
<name>B9DZU6_CLOK1</name>
<accession>B9DZU6</accession>
<evidence type="ECO:0000256" key="1">
    <source>
        <dbReference type="SAM" id="Phobius"/>
    </source>
</evidence>
<evidence type="ECO:0000313" key="2">
    <source>
        <dbReference type="EMBL" id="BAH05771.1"/>
    </source>
</evidence>
<gene>
    <name evidence="2" type="ordered locus">CKR_0720</name>
</gene>
<dbReference type="HOGENOM" id="CLU_126994_0_0_9"/>
<keyword evidence="1" id="KW-0472">Membrane</keyword>
<feature type="transmembrane region" description="Helical" evidence="1">
    <location>
        <begin position="106"/>
        <end position="132"/>
    </location>
</feature>
<keyword evidence="1" id="KW-1133">Transmembrane helix</keyword>
<dbReference type="AlphaFoldDB" id="B9DZU6"/>
<evidence type="ECO:0000313" key="3">
    <source>
        <dbReference type="Proteomes" id="UP000007969"/>
    </source>
</evidence>
<protein>
    <recommendedName>
        <fullName evidence="4">Tryptophan transporter</fullName>
    </recommendedName>
</protein>
<proteinExistence type="predicted"/>
<dbReference type="Gene3D" id="1.10.1760.20">
    <property type="match status" value="1"/>
</dbReference>
<dbReference type="KEGG" id="ckr:CKR_0720"/>
<sequence>MLFMNLKRMIINSILLAIGAVLHQIAPPLILGMKPDVSLAMLFVILIFNREYKTCLAAGIVAGILAAATTTFPGGQYANVIDKIITINVMFLLFKPFRDKLNNQINIIVITALGTIVSGSTFLTVILITMGLDAGFSVMFLSVVLPAAVVNTVVGAILFNIINVALKRGSIKQA</sequence>